<feature type="domain" description="CobQ/CobB/MinD/ParA nucleotide binding" evidence="8">
    <location>
        <begin position="5"/>
        <end position="192"/>
    </location>
</feature>
<dbReference type="PANTHER" id="PTHR43873:SF1">
    <property type="entry name" value="COBYRINATE A,C-DIAMIDE SYNTHASE"/>
    <property type="match status" value="1"/>
</dbReference>
<dbReference type="GO" id="GO:0009236">
    <property type="term" value="P:cobalamin biosynthetic process"/>
    <property type="evidence" value="ECO:0007669"/>
    <property type="project" value="UniProtKB-UniRule"/>
</dbReference>
<evidence type="ECO:0000256" key="1">
    <source>
        <dbReference type="ARBA" id="ARBA00001946"/>
    </source>
</evidence>
<keyword evidence="4 7" id="KW-0067">ATP-binding</keyword>
<keyword evidence="3 7" id="KW-0547">Nucleotide-binding</keyword>
<dbReference type="GeneID" id="93277286"/>
<keyword evidence="6 7" id="KW-0315">Glutamine amidotransferase</keyword>
<dbReference type="GO" id="GO:0042242">
    <property type="term" value="F:cobyrinic acid a,c-diamide synthase activity"/>
    <property type="evidence" value="ECO:0007669"/>
    <property type="project" value="UniProtKB-UniRule"/>
</dbReference>
<dbReference type="SUPFAM" id="SSF52317">
    <property type="entry name" value="Class I glutamine amidotransferase-like"/>
    <property type="match status" value="1"/>
</dbReference>
<dbReference type="STRING" id="460384.SAMN05216313_102334"/>
<evidence type="ECO:0000256" key="4">
    <source>
        <dbReference type="ARBA" id="ARBA00022840"/>
    </source>
</evidence>
<evidence type="ECO:0000256" key="5">
    <source>
        <dbReference type="ARBA" id="ARBA00022842"/>
    </source>
</evidence>
<dbReference type="Gene3D" id="3.40.50.300">
    <property type="entry name" value="P-loop containing nucleotide triphosphate hydrolases"/>
    <property type="match status" value="1"/>
</dbReference>
<accession>A0A1I0C6Y3</accession>
<dbReference type="RefSeq" id="WP_092360917.1">
    <property type="nucleotide sequence ID" value="NZ_DAINWJ010000004.1"/>
</dbReference>
<dbReference type="Pfam" id="PF01656">
    <property type="entry name" value="CbiA"/>
    <property type="match status" value="1"/>
</dbReference>
<sequence length="505" mass="55144">MRGVLIAAPSSGSGKTVAVMGLLAVLKQKGVGLAAFKCGPDYIDPLFHRKVLEVESCNLDSFFMPADQVRALAERTLAETGGPEGFGVVEGVMGYFDGLGGVSARGSSREMAQILELPAILVVDGRGASLSLAALIQGFLNYTPPDGTGRGNRIAGVIFNRVGGGMYDMLKKTVEAELPVKCLGYIPKMDWLNIESRHLGLVLPDEIADLKGVVKRLGEELERTLDWEGILALGAGEEEADKGAGSGSEKAAELAETVNFRKNPLNDASPRGSGTTRPSFRLAVAMDEAFCFYYRENLRALEEAGAQLCYFSPIHDRKLPEQAAGLLLGGGYPELHAGELAANQEMRERIRSAAEFGMPILAECGGYLYLLDELEGDDGAVYPMAGVFEGTGLRENKLRQFGYITVSSGQDGLYLKHGEMVRAHEFHYWHCARDGELAVMRAVKPTGRRSWPAMREKKRVLAGFPHLYYPSCPEFVRRFGEQCRQYYNEKNGKLVEKNADIAERD</sequence>
<dbReference type="Gene3D" id="3.40.50.880">
    <property type="match status" value="1"/>
</dbReference>
<evidence type="ECO:0000313" key="11">
    <source>
        <dbReference type="Proteomes" id="UP000198508"/>
    </source>
</evidence>
<proteinExistence type="inferred from homology"/>
<evidence type="ECO:0000256" key="6">
    <source>
        <dbReference type="ARBA" id="ARBA00022962"/>
    </source>
</evidence>
<comment type="similarity">
    <text evidence="7">Belongs to the CobB/CbiA family.</text>
</comment>
<feature type="domain" description="CobB/CobQ-like glutamine amidotransferase" evidence="9">
    <location>
        <begin position="282"/>
        <end position="467"/>
    </location>
</feature>
<feature type="site" description="Increases nucleophilicity of active site Cys" evidence="7">
    <location>
        <position position="466"/>
    </location>
</feature>
<dbReference type="NCBIfam" id="NF002204">
    <property type="entry name" value="PRK01077.1"/>
    <property type="match status" value="1"/>
</dbReference>
<comment type="miscellaneous">
    <text evidence="7">The a and c carboxylates of cobyrinate are activated for nucleophilic attack via formation of a phosphorylated intermediate by ATP. CbiA catalyzes first the amidation of the c-carboxylate, and then that of the a-carboxylate.</text>
</comment>
<dbReference type="NCBIfam" id="TIGR00379">
    <property type="entry name" value="cobB"/>
    <property type="match status" value="1"/>
</dbReference>
<evidence type="ECO:0000259" key="9">
    <source>
        <dbReference type="Pfam" id="PF07685"/>
    </source>
</evidence>
<gene>
    <name evidence="7" type="primary">cbiA</name>
    <name evidence="10" type="ORF">SAMN05216313_102334</name>
</gene>
<dbReference type="InterPro" id="IPR002586">
    <property type="entry name" value="CobQ/CobB/MinD/ParA_Nub-bd_dom"/>
</dbReference>
<dbReference type="SUPFAM" id="SSF52540">
    <property type="entry name" value="P-loop containing nucleoside triphosphate hydrolases"/>
    <property type="match status" value="1"/>
</dbReference>
<evidence type="ECO:0000259" key="8">
    <source>
        <dbReference type="Pfam" id="PF01656"/>
    </source>
</evidence>
<keyword evidence="2 7" id="KW-0436">Ligase</keyword>
<dbReference type="PROSITE" id="PS51274">
    <property type="entry name" value="GATASE_COBBQ"/>
    <property type="match status" value="1"/>
</dbReference>
<dbReference type="Pfam" id="PF07685">
    <property type="entry name" value="GATase_3"/>
    <property type="match status" value="1"/>
</dbReference>
<evidence type="ECO:0000313" key="10">
    <source>
        <dbReference type="EMBL" id="SET15283.1"/>
    </source>
</evidence>
<dbReference type="InterPro" id="IPR027417">
    <property type="entry name" value="P-loop_NTPase"/>
</dbReference>
<evidence type="ECO:0000256" key="7">
    <source>
        <dbReference type="HAMAP-Rule" id="MF_00027"/>
    </source>
</evidence>
<dbReference type="InterPro" id="IPR004484">
    <property type="entry name" value="CbiA/CobB_synth"/>
</dbReference>
<dbReference type="HAMAP" id="MF_00027">
    <property type="entry name" value="CobB_CbiA"/>
    <property type="match status" value="1"/>
</dbReference>
<dbReference type="UniPathway" id="UPA00148">
    <property type="reaction ID" value="UER00231"/>
</dbReference>
<keyword evidence="7" id="KW-0169">Cobalamin biosynthesis</keyword>
<comment type="catalytic activity">
    <reaction evidence="7">
        <text>cob(II)yrinate + 2 L-glutamine + 2 ATP + 2 H2O = cob(II)yrinate a,c diamide + 2 L-glutamate + 2 ADP + 2 phosphate + 2 H(+)</text>
        <dbReference type="Rhea" id="RHEA:26289"/>
        <dbReference type="ChEBI" id="CHEBI:15377"/>
        <dbReference type="ChEBI" id="CHEBI:15378"/>
        <dbReference type="ChEBI" id="CHEBI:29985"/>
        <dbReference type="ChEBI" id="CHEBI:30616"/>
        <dbReference type="ChEBI" id="CHEBI:43474"/>
        <dbReference type="ChEBI" id="CHEBI:58359"/>
        <dbReference type="ChEBI" id="CHEBI:58537"/>
        <dbReference type="ChEBI" id="CHEBI:58894"/>
        <dbReference type="ChEBI" id="CHEBI:456216"/>
        <dbReference type="EC" id="6.3.5.11"/>
    </reaction>
</comment>
<dbReference type="Proteomes" id="UP000198508">
    <property type="component" value="Unassembled WGS sequence"/>
</dbReference>
<reference evidence="11" key="1">
    <citation type="submission" date="2016-10" db="EMBL/GenBank/DDBJ databases">
        <authorList>
            <person name="Varghese N."/>
            <person name="Submissions S."/>
        </authorList>
    </citation>
    <scope>NUCLEOTIDE SEQUENCE [LARGE SCALE GENOMIC DNA]</scope>
    <source>
        <strain evidence="11">NLAE-zl-G277</strain>
    </source>
</reference>
<organism evidence="10 11">
    <name type="scientific">Enterocloster lavalensis</name>
    <dbReference type="NCBI Taxonomy" id="460384"/>
    <lineage>
        <taxon>Bacteria</taxon>
        <taxon>Bacillati</taxon>
        <taxon>Bacillota</taxon>
        <taxon>Clostridia</taxon>
        <taxon>Lachnospirales</taxon>
        <taxon>Lachnospiraceae</taxon>
        <taxon>Enterocloster</taxon>
    </lineage>
</organism>
<evidence type="ECO:0000256" key="2">
    <source>
        <dbReference type="ARBA" id="ARBA00022598"/>
    </source>
</evidence>
<dbReference type="InterPro" id="IPR029062">
    <property type="entry name" value="Class_I_gatase-like"/>
</dbReference>
<comment type="domain">
    <text evidence="7">Comprises of two domains. The C-terminal domain contains the binding site for glutamine and catalyzes the hydrolysis of this substrate to glutamate and ammonia. The N-terminal domain is anticipated to bind ATP and cobyrinate and catalyzes the ultimate synthesis of the diamide product. The ammonia produced via the glutaminase domain is probably translocated to the adjacent domain via a molecular tunnel, where it reacts with an activated intermediate.</text>
</comment>
<protein>
    <recommendedName>
        <fullName evidence="7">Cobyrinate a,c-diamide synthase</fullName>
        <ecNumber evidence="7">6.3.5.11</ecNumber>
    </recommendedName>
    <alternativeName>
        <fullName evidence="7">Cobyrinic acid a,c-diamide synthetase</fullName>
    </alternativeName>
</protein>
<comment type="cofactor">
    <cofactor evidence="1 7">
        <name>Mg(2+)</name>
        <dbReference type="ChEBI" id="CHEBI:18420"/>
    </cofactor>
</comment>
<dbReference type="PANTHER" id="PTHR43873">
    <property type="entry name" value="COBYRINATE A,C-DIAMIDE SYNTHASE"/>
    <property type="match status" value="1"/>
</dbReference>
<keyword evidence="11" id="KW-1185">Reference proteome</keyword>
<feature type="active site" description="Nucleophile" evidence="7">
    <location>
        <position position="364"/>
    </location>
</feature>
<comment type="function">
    <text evidence="7">Catalyzes the ATP-dependent amidation of the two carboxylate groups at positions a and c of cobyrinate, using either L-glutamine or ammonia as the nitrogen source.</text>
</comment>
<comment type="pathway">
    <text evidence="7">Cofactor biosynthesis; adenosylcobalamin biosynthesis; cob(II)yrinate a,c-diamide from sirohydrochlorin (anaerobic route): step 10/10.</text>
</comment>
<dbReference type="CDD" id="cd03130">
    <property type="entry name" value="GATase1_CobB"/>
    <property type="match status" value="1"/>
</dbReference>
<dbReference type="InterPro" id="IPR011698">
    <property type="entry name" value="GATase_3"/>
</dbReference>
<keyword evidence="5 7" id="KW-0460">Magnesium</keyword>
<dbReference type="AlphaFoldDB" id="A0A1I0C6Y3"/>
<dbReference type="GO" id="GO:0005524">
    <property type="term" value="F:ATP binding"/>
    <property type="evidence" value="ECO:0007669"/>
    <property type="project" value="UniProtKB-UniRule"/>
</dbReference>
<dbReference type="EC" id="6.3.5.11" evidence="7"/>
<dbReference type="EMBL" id="FOIM01000002">
    <property type="protein sequence ID" value="SET15283.1"/>
    <property type="molecule type" value="Genomic_DNA"/>
</dbReference>
<name>A0A1I0C6Y3_9FIRM</name>
<evidence type="ECO:0000256" key="3">
    <source>
        <dbReference type="ARBA" id="ARBA00022741"/>
    </source>
</evidence>